<keyword evidence="1" id="KW-0203">Cytokinin biosynthesis</keyword>
<dbReference type="InterPro" id="IPR052341">
    <property type="entry name" value="LOG_family_nucleotidases"/>
</dbReference>
<dbReference type="InterPro" id="IPR005269">
    <property type="entry name" value="LOG"/>
</dbReference>
<protein>
    <recommendedName>
        <fullName evidence="1">Cytokinin riboside 5'-monophosphate phosphoribohydrolase</fullName>
        <ecNumber evidence="1">3.2.2.n1</ecNumber>
    </recommendedName>
</protein>
<dbReference type="Proteomes" id="UP000229526">
    <property type="component" value="Unassembled WGS sequence"/>
</dbReference>
<dbReference type="NCBIfam" id="TIGR00730">
    <property type="entry name" value="Rossman fold protein, TIGR00730 family"/>
    <property type="match status" value="1"/>
</dbReference>
<dbReference type="InterPro" id="IPR031100">
    <property type="entry name" value="LOG_fam"/>
</dbReference>
<name>A0A2H0UKS0_9BACT</name>
<dbReference type="SUPFAM" id="SSF102405">
    <property type="entry name" value="MCP/YpsA-like"/>
    <property type="match status" value="1"/>
</dbReference>
<dbReference type="PANTHER" id="PTHR43393:SF2">
    <property type="entry name" value="CYTOKININ RIBOSIDE 5'-MONOPHOSPHATE PHOSPHORIBOHYDROLASE"/>
    <property type="match status" value="1"/>
</dbReference>
<dbReference type="EMBL" id="PFBD01000020">
    <property type="protein sequence ID" value="PIR87003.1"/>
    <property type="molecule type" value="Genomic_DNA"/>
</dbReference>
<dbReference type="EC" id="3.2.2.n1" evidence="1"/>
<evidence type="ECO:0000313" key="2">
    <source>
        <dbReference type="EMBL" id="PIR87003.1"/>
    </source>
</evidence>
<dbReference type="GO" id="GO:0009691">
    <property type="term" value="P:cytokinin biosynthetic process"/>
    <property type="evidence" value="ECO:0007669"/>
    <property type="project" value="UniProtKB-UniRule"/>
</dbReference>
<gene>
    <name evidence="2" type="ORF">COU11_02110</name>
</gene>
<dbReference type="Pfam" id="PF03641">
    <property type="entry name" value="Lysine_decarbox"/>
    <property type="match status" value="1"/>
</dbReference>
<evidence type="ECO:0000313" key="3">
    <source>
        <dbReference type="Proteomes" id="UP000229526"/>
    </source>
</evidence>
<organism evidence="2 3">
    <name type="scientific">Candidatus Harrisonbacteria bacterium CG10_big_fil_rev_8_21_14_0_10_49_15</name>
    <dbReference type="NCBI Taxonomy" id="1974587"/>
    <lineage>
        <taxon>Bacteria</taxon>
        <taxon>Candidatus Harrisoniibacteriota</taxon>
    </lineage>
</organism>
<dbReference type="Gene3D" id="3.40.50.450">
    <property type="match status" value="1"/>
</dbReference>
<evidence type="ECO:0000256" key="1">
    <source>
        <dbReference type="RuleBase" id="RU363015"/>
    </source>
</evidence>
<dbReference type="GO" id="GO:0005829">
    <property type="term" value="C:cytosol"/>
    <property type="evidence" value="ECO:0007669"/>
    <property type="project" value="TreeGrafter"/>
</dbReference>
<keyword evidence="1" id="KW-0378">Hydrolase</keyword>
<proteinExistence type="inferred from homology"/>
<comment type="similarity">
    <text evidence="1">Belongs to the LOG family.</text>
</comment>
<sequence length="221" mass="25516">MNHNNEEHQYDSEQRLERIRKEFEEGFSFVDHLDQDKTVTFWGSARFPEGDEHYEQARELAKMLGEEGFTVVTGGGGGIMAAGNQGAMEANAGSVGLNIQLPTEQRINKYVREGMGFYYFFTRKVMMAFSAQAYVFFPGGFGTLDEFFEIITLIQTKKIQDDIPVILIGEDYWRPLAHWLERVVYERHQAVDPEDLRIWTITDDLDEALEIVLSSLPRKRF</sequence>
<reference evidence="3" key="1">
    <citation type="submission" date="2017-09" db="EMBL/GenBank/DDBJ databases">
        <title>Depth-based differentiation of microbial function through sediment-hosted aquifers and enrichment of novel symbionts in the deep terrestrial subsurface.</title>
        <authorList>
            <person name="Probst A.J."/>
            <person name="Ladd B."/>
            <person name="Jarett J.K."/>
            <person name="Geller-Mcgrath D.E."/>
            <person name="Sieber C.M.K."/>
            <person name="Emerson J.B."/>
            <person name="Anantharaman K."/>
            <person name="Thomas B.C."/>
            <person name="Malmstrom R."/>
            <person name="Stieglmeier M."/>
            <person name="Klingl A."/>
            <person name="Woyke T."/>
            <person name="Ryan C.M."/>
            <person name="Banfield J.F."/>
        </authorList>
    </citation>
    <scope>NUCLEOTIDE SEQUENCE [LARGE SCALE GENOMIC DNA]</scope>
</reference>
<comment type="caution">
    <text evidence="2">The sequence shown here is derived from an EMBL/GenBank/DDBJ whole genome shotgun (WGS) entry which is preliminary data.</text>
</comment>
<dbReference type="PANTHER" id="PTHR43393">
    <property type="entry name" value="CYTOKININ RIBOSIDE 5'-MONOPHOSPHATE PHOSPHORIBOHYDROLASE"/>
    <property type="match status" value="1"/>
</dbReference>
<dbReference type="GO" id="GO:0016787">
    <property type="term" value="F:hydrolase activity"/>
    <property type="evidence" value="ECO:0007669"/>
    <property type="project" value="UniProtKB-KW"/>
</dbReference>
<dbReference type="AlphaFoldDB" id="A0A2H0UKS0"/>
<accession>A0A2H0UKS0</accession>